<evidence type="ECO:0000313" key="1">
    <source>
        <dbReference type="EMBL" id="KGH24263.1"/>
    </source>
</evidence>
<dbReference type="EMBL" id="AWOR01000099">
    <property type="protein sequence ID" value="KGH24263.1"/>
    <property type="molecule type" value="Genomic_DNA"/>
</dbReference>
<comment type="caution">
    <text evidence="1">The sequence shown here is derived from an EMBL/GenBank/DDBJ whole genome shotgun (WGS) entry which is preliminary data.</text>
</comment>
<proteinExistence type="predicted"/>
<dbReference type="AlphaFoldDB" id="A0A096F3A6"/>
<gene>
    <name evidence="1" type="ORF">P353_27380</name>
</gene>
<accession>A0A096F3A6</accession>
<name>A0A096F3A6_COMTE</name>
<organism evidence="1 2">
    <name type="scientific">Comamonas testosteroni</name>
    <name type="common">Pseudomonas testosteroni</name>
    <dbReference type="NCBI Taxonomy" id="285"/>
    <lineage>
        <taxon>Bacteria</taxon>
        <taxon>Pseudomonadati</taxon>
        <taxon>Pseudomonadota</taxon>
        <taxon>Betaproteobacteria</taxon>
        <taxon>Burkholderiales</taxon>
        <taxon>Comamonadaceae</taxon>
        <taxon>Comamonas</taxon>
    </lineage>
</organism>
<protein>
    <submittedName>
        <fullName evidence="1">Uncharacterized protein</fullName>
    </submittedName>
</protein>
<evidence type="ECO:0000313" key="2">
    <source>
        <dbReference type="Proteomes" id="UP000029553"/>
    </source>
</evidence>
<sequence>MHRTVPPIRHGEYECIVWFTSSAPSFIKKLYWDGRGFVVPFPMVVDYWRGLTKVGHEAAQRAAQAAQGGEHEG</sequence>
<dbReference type="Proteomes" id="UP000029553">
    <property type="component" value="Unassembled WGS sequence"/>
</dbReference>
<reference evidence="1 2" key="1">
    <citation type="submission" date="2013-09" db="EMBL/GenBank/DDBJ databases">
        <title>High correlation between genotypes and phenotypes of environmental bacteria Comamonas testosteroni strains.</title>
        <authorList>
            <person name="Liu L."/>
            <person name="Zhu W."/>
            <person name="Xia X."/>
            <person name="Xu B."/>
            <person name="Luo M."/>
            <person name="Wang G."/>
        </authorList>
    </citation>
    <scope>NUCLEOTIDE SEQUENCE [LARGE SCALE GENOMIC DNA]</scope>
    <source>
        <strain evidence="1 2">JL40</strain>
    </source>
</reference>